<dbReference type="RefSeq" id="WP_073374799.1">
    <property type="nucleotide sequence ID" value="NZ_FQXS01000007.1"/>
</dbReference>
<gene>
    <name evidence="1" type="ORF">SAMN02745124_01481</name>
</gene>
<dbReference type="OrthoDB" id="5420775at2"/>
<dbReference type="Proteomes" id="UP000184139">
    <property type="component" value="Unassembled WGS sequence"/>
</dbReference>
<evidence type="ECO:0000313" key="1">
    <source>
        <dbReference type="EMBL" id="SHH70164.1"/>
    </source>
</evidence>
<dbReference type="EMBL" id="FQXS01000007">
    <property type="protein sequence ID" value="SHH70164.1"/>
    <property type="molecule type" value="Genomic_DNA"/>
</dbReference>
<organism evidence="1 2">
    <name type="scientific">Desulfofustis glycolicus DSM 9705</name>
    <dbReference type="NCBI Taxonomy" id="1121409"/>
    <lineage>
        <taxon>Bacteria</taxon>
        <taxon>Pseudomonadati</taxon>
        <taxon>Thermodesulfobacteriota</taxon>
        <taxon>Desulfobulbia</taxon>
        <taxon>Desulfobulbales</taxon>
        <taxon>Desulfocapsaceae</taxon>
        <taxon>Desulfofustis</taxon>
    </lineage>
</organism>
<keyword evidence="2" id="KW-1185">Reference proteome</keyword>
<protein>
    <submittedName>
        <fullName evidence="1">Uncharacterized protein</fullName>
    </submittedName>
</protein>
<accession>A0A1M5V4Z7</accession>
<proteinExistence type="predicted"/>
<reference evidence="1 2" key="1">
    <citation type="submission" date="2016-11" db="EMBL/GenBank/DDBJ databases">
        <authorList>
            <person name="Jaros S."/>
            <person name="Januszkiewicz K."/>
            <person name="Wedrychowicz H."/>
        </authorList>
    </citation>
    <scope>NUCLEOTIDE SEQUENCE [LARGE SCALE GENOMIC DNA]</scope>
    <source>
        <strain evidence="1 2">DSM 9705</strain>
    </source>
</reference>
<dbReference type="AlphaFoldDB" id="A0A1M5V4Z7"/>
<sequence length="100" mass="11732">MEIKDYCRNVEMELNVWKSRLYDVVRKMDQAATGDKEKIFEDINGLHILVSDLEDRVDTLRTSCPTDWQPVDEEIKVKLGDLESRYKEARNVMVDYDFGG</sequence>
<evidence type="ECO:0000313" key="2">
    <source>
        <dbReference type="Proteomes" id="UP000184139"/>
    </source>
</evidence>
<name>A0A1M5V4Z7_9BACT</name>